<evidence type="ECO:0000313" key="3">
    <source>
        <dbReference type="Proteomes" id="UP000242519"/>
    </source>
</evidence>
<accession>A0A218ZCE5</accession>
<feature type="domain" description="Pyrroloquinoline quinone-dependent pyranose dehydrogenase beta-propeller" evidence="1">
    <location>
        <begin position="1"/>
        <end position="301"/>
    </location>
</feature>
<keyword evidence="3" id="KW-1185">Reference proteome</keyword>
<dbReference type="InParanoid" id="A0A218ZCE5"/>
<gene>
    <name evidence="2" type="ORF">B2J93_4172</name>
</gene>
<comment type="caution">
    <text evidence="2">The sequence shown here is derived from an EMBL/GenBank/DDBJ whole genome shotgun (WGS) entry which is preliminary data.</text>
</comment>
<evidence type="ECO:0000259" key="1">
    <source>
        <dbReference type="Pfam" id="PF22807"/>
    </source>
</evidence>
<dbReference type="STRING" id="503106.A0A218ZCE5"/>
<dbReference type="Pfam" id="PF22807">
    <property type="entry name" value="TrAA12"/>
    <property type="match status" value="1"/>
</dbReference>
<reference evidence="2 3" key="1">
    <citation type="submission" date="2017-04" db="EMBL/GenBank/DDBJ databases">
        <title>Draft genome sequence of Marssonina coronaria NL1: causal agent of apple blotch.</title>
        <authorList>
            <person name="Cheng Q."/>
        </authorList>
    </citation>
    <scope>NUCLEOTIDE SEQUENCE [LARGE SCALE GENOMIC DNA]</scope>
    <source>
        <strain evidence="2 3">NL1</strain>
    </source>
</reference>
<dbReference type="AlphaFoldDB" id="A0A218ZCE5"/>
<sequence length="303" mass="32606">MNHGTTLSDDCKNLYPPSSEADYAWDYDAGAGTVRNSNTTIVIGMSNDDHTTQILPVSKGARNLDHHGHSQIQAFVLANLNSTSEPYNFNAAGPLLGWVLQKPVGVSGEPVTGLVYSVGNSVIEIERNAFVIQEYNLGEGSNYHCFLNASTENQGGNYGYPLCYALSITIIVKSAKLKAGSHFTSSQNATVNDDSCASERVPPRLTLELHVTPLDIVFLPNATKAYITYHGNWGREIPVECQVVALDFKDGSLDAAADSLTDAQYSFANRDTSVCPESCFRPFGLALDAAGHIWVASHSSGVL</sequence>
<name>A0A218ZCE5_9HELO</name>
<dbReference type="OrthoDB" id="507128at2759"/>
<evidence type="ECO:0000313" key="2">
    <source>
        <dbReference type="EMBL" id="OWP04846.1"/>
    </source>
</evidence>
<proteinExistence type="predicted"/>
<dbReference type="Proteomes" id="UP000242519">
    <property type="component" value="Unassembled WGS sequence"/>
</dbReference>
<protein>
    <recommendedName>
        <fullName evidence="1">Pyrroloquinoline quinone-dependent pyranose dehydrogenase beta-propeller domain-containing protein</fullName>
    </recommendedName>
</protein>
<dbReference type="InterPro" id="IPR054539">
    <property type="entry name" value="Beta-prop_PDH"/>
</dbReference>
<dbReference type="EMBL" id="MZNU01000091">
    <property type="protein sequence ID" value="OWP04846.1"/>
    <property type="molecule type" value="Genomic_DNA"/>
</dbReference>
<organism evidence="2 3">
    <name type="scientific">Diplocarpon coronariae</name>
    <dbReference type="NCBI Taxonomy" id="2795749"/>
    <lineage>
        <taxon>Eukaryota</taxon>
        <taxon>Fungi</taxon>
        <taxon>Dikarya</taxon>
        <taxon>Ascomycota</taxon>
        <taxon>Pezizomycotina</taxon>
        <taxon>Leotiomycetes</taxon>
        <taxon>Helotiales</taxon>
        <taxon>Drepanopezizaceae</taxon>
        <taxon>Diplocarpon</taxon>
    </lineage>
</organism>